<name>A0AA46BPI2_9MICO</name>
<gene>
    <name evidence="1" type="ORF">NCTC7915_01896</name>
</gene>
<evidence type="ECO:0000313" key="2">
    <source>
        <dbReference type="Proteomes" id="UP000254118"/>
    </source>
</evidence>
<dbReference type="AlphaFoldDB" id="A0AA46BPI2"/>
<protein>
    <submittedName>
        <fullName evidence="1">Uncharacterized protein</fullName>
    </submittedName>
</protein>
<evidence type="ECO:0000313" key="1">
    <source>
        <dbReference type="EMBL" id="STD13346.1"/>
    </source>
</evidence>
<dbReference type="Proteomes" id="UP000254118">
    <property type="component" value="Unassembled WGS sequence"/>
</dbReference>
<sequence>MLGGEYVWNRRLVDVSEARFACVGQVERASGLDGAQ</sequence>
<proteinExistence type="predicted"/>
<organism evidence="1 2">
    <name type="scientific">Dermatophilus congolensis</name>
    <dbReference type="NCBI Taxonomy" id="1863"/>
    <lineage>
        <taxon>Bacteria</taxon>
        <taxon>Bacillati</taxon>
        <taxon>Actinomycetota</taxon>
        <taxon>Actinomycetes</taxon>
        <taxon>Micrococcales</taxon>
        <taxon>Dermatophilaceae</taxon>
        <taxon>Dermatophilus</taxon>
    </lineage>
</organism>
<dbReference type="EMBL" id="UFYA01000001">
    <property type="protein sequence ID" value="STD13346.1"/>
    <property type="molecule type" value="Genomic_DNA"/>
</dbReference>
<reference evidence="1 2" key="1">
    <citation type="submission" date="2018-06" db="EMBL/GenBank/DDBJ databases">
        <authorList>
            <consortium name="Pathogen Informatics"/>
            <person name="Doyle S."/>
        </authorList>
    </citation>
    <scope>NUCLEOTIDE SEQUENCE [LARGE SCALE GENOMIC DNA]</scope>
    <source>
        <strain evidence="1 2">NCTC7915</strain>
    </source>
</reference>
<accession>A0AA46BPI2</accession>
<comment type="caution">
    <text evidence="1">The sequence shown here is derived from an EMBL/GenBank/DDBJ whole genome shotgun (WGS) entry which is preliminary data.</text>
</comment>